<feature type="compositionally biased region" description="Acidic residues" evidence="1">
    <location>
        <begin position="233"/>
        <end position="242"/>
    </location>
</feature>
<sequence length="330" mass="35214">MAASTSLACPRIEANPDVTGLGIRISIYVLCLAGRLLTFFVSALARPEPAADFARSVRSALSIQGLALLCTAVYEAAARRLTLFHAVAVLHLLALLGINVAPRGRYTAGRPRAAAARVLALDAVLLASAALVFVALSAYVWATAPTFGSQPACNAGTVYVVAGVSIRATDRVFRWVVLATCAAGPAVLLLVLLLGMPCWVGLCCGHCGKRLGRGASGERDGDGNGDSLSSLSLEDDEREEDPDARLDRLANEGLRAAAYTAFSIYAVVSLEQMIDRNNVDREEEQWTFGQILAVFLLLGPAYEFVNVLLASMGSVRVRRSIRLRRPRRGD</sequence>
<feature type="region of interest" description="Disordered" evidence="1">
    <location>
        <begin position="214"/>
        <end position="242"/>
    </location>
</feature>
<evidence type="ECO:0000313" key="3">
    <source>
        <dbReference type="EMBL" id="KAJ9138907.1"/>
    </source>
</evidence>
<name>A0AA38RU13_9PEZI</name>
<evidence type="ECO:0000313" key="4">
    <source>
        <dbReference type="Proteomes" id="UP001174694"/>
    </source>
</evidence>
<keyword evidence="4" id="KW-1185">Reference proteome</keyword>
<protein>
    <submittedName>
        <fullName evidence="3">Uncharacterized protein</fullName>
    </submittedName>
</protein>
<evidence type="ECO:0000256" key="2">
    <source>
        <dbReference type="SAM" id="Phobius"/>
    </source>
</evidence>
<feature type="transmembrane region" description="Helical" evidence="2">
    <location>
        <begin position="286"/>
        <end position="315"/>
    </location>
</feature>
<dbReference type="EMBL" id="JANBVO010000028">
    <property type="protein sequence ID" value="KAJ9138907.1"/>
    <property type="molecule type" value="Genomic_DNA"/>
</dbReference>
<dbReference type="Proteomes" id="UP001174694">
    <property type="component" value="Unassembled WGS sequence"/>
</dbReference>
<keyword evidence="2" id="KW-0472">Membrane</keyword>
<dbReference type="AlphaFoldDB" id="A0AA38RU13"/>
<keyword evidence="2" id="KW-0812">Transmembrane</keyword>
<reference evidence="3" key="1">
    <citation type="submission" date="2022-07" db="EMBL/GenBank/DDBJ databases">
        <title>Fungi with potential for degradation of polypropylene.</title>
        <authorList>
            <person name="Gostincar C."/>
        </authorList>
    </citation>
    <scope>NUCLEOTIDE SEQUENCE</scope>
    <source>
        <strain evidence="3">EXF-13308</strain>
    </source>
</reference>
<comment type="caution">
    <text evidence="3">The sequence shown here is derived from an EMBL/GenBank/DDBJ whole genome shotgun (WGS) entry which is preliminary data.</text>
</comment>
<feature type="transmembrane region" description="Helical" evidence="2">
    <location>
        <begin position="175"/>
        <end position="203"/>
    </location>
</feature>
<gene>
    <name evidence="3" type="ORF">NKR23_g8208</name>
</gene>
<feature type="transmembrane region" description="Helical" evidence="2">
    <location>
        <begin position="83"/>
        <end position="102"/>
    </location>
</feature>
<feature type="transmembrane region" description="Helical" evidence="2">
    <location>
        <begin position="114"/>
        <end position="141"/>
    </location>
</feature>
<organism evidence="3 4">
    <name type="scientific">Pleurostoma richardsiae</name>
    <dbReference type="NCBI Taxonomy" id="41990"/>
    <lineage>
        <taxon>Eukaryota</taxon>
        <taxon>Fungi</taxon>
        <taxon>Dikarya</taxon>
        <taxon>Ascomycota</taxon>
        <taxon>Pezizomycotina</taxon>
        <taxon>Sordariomycetes</taxon>
        <taxon>Sordariomycetidae</taxon>
        <taxon>Calosphaeriales</taxon>
        <taxon>Pleurostomataceae</taxon>
        <taxon>Pleurostoma</taxon>
    </lineage>
</organism>
<feature type="transmembrane region" description="Helical" evidence="2">
    <location>
        <begin position="25"/>
        <end position="45"/>
    </location>
</feature>
<keyword evidence="2" id="KW-1133">Transmembrane helix</keyword>
<proteinExistence type="predicted"/>
<evidence type="ECO:0000256" key="1">
    <source>
        <dbReference type="SAM" id="MobiDB-lite"/>
    </source>
</evidence>
<accession>A0AA38RU13</accession>